<evidence type="ECO:0000256" key="1">
    <source>
        <dbReference type="SAM" id="MobiDB-lite"/>
    </source>
</evidence>
<evidence type="ECO:0000313" key="3">
    <source>
        <dbReference type="Proteomes" id="UP000007993"/>
    </source>
</evidence>
<sequence length="44" mass="4734">MNSSGDAWRIASKLLDNATPAMQIRAGQETPAKPLNVMNPGRKP</sequence>
<organism evidence="2 3">
    <name type="scientific">Rhodopirellula baltica SH28</name>
    <dbReference type="NCBI Taxonomy" id="993517"/>
    <lineage>
        <taxon>Bacteria</taxon>
        <taxon>Pseudomonadati</taxon>
        <taxon>Planctomycetota</taxon>
        <taxon>Planctomycetia</taxon>
        <taxon>Pirellulales</taxon>
        <taxon>Pirellulaceae</taxon>
        <taxon>Rhodopirellula</taxon>
    </lineage>
</organism>
<dbReference type="EMBL" id="AMCW01000142">
    <property type="protein sequence ID" value="EKJ99577.1"/>
    <property type="molecule type" value="Genomic_DNA"/>
</dbReference>
<feature type="region of interest" description="Disordered" evidence="1">
    <location>
        <begin position="20"/>
        <end position="44"/>
    </location>
</feature>
<evidence type="ECO:0000313" key="2">
    <source>
        <dbReference type="EMBL" id="EKJ99577.1"/>
    </source>
</evidence>
<accession>K5DAV1</accession>
<reference evidence="2 3" key="1">
    <citation type="journal article" date="2013" name="Mar. Genomics">
        <title>Expression of sulfatases in Rhodopirellula baltica and the diversity of sulfatases in the genus Rhodopirellula.</title>
        <authorList>
            <person name="Wegner C.E."/>
            <person name="Richter-Heitmann T."/>
            <person name="Klindworth A."/>
            <person name="Klockow C."/>
            <person name="Richter M."/>
            <person name="Achstetter T."/>
            <person name="Glockner F.O."/>
            <person name="Harder J."/>
        </authorList>
    </citation>
    <scope>NUCLEOTIDE SEQUENCE [LARGE SCALE GENOMIC DNA]</scope>
    <source>
        <strain evidence="2 3">SH28</strain>
    </source>
</reference>
<dbReference type="Proteomes" id="UP000007993">
    <property type="component" value="Unassembled WGS sequence"/>
</dbReference>
<proteinExistence type="predicted"/>
<name>K5DAV1_RHOBT</name>
<dbReference type="AlphaFoldDB" id="K5DAV1"/>
<comment type="caution">
    <text evidence="2">The sequence shown here is derived from an EMBL/GenBank/DDBJ whole genome shotgun (WGS) entry which is preliminary data.</text>
</comment>
<protein>
    <submittedName>
        <fullName evidence="2">Uncharacterized protein</fullName>
    </submittedName>
</protein>
<gene>
    <name evidence="2" type="ORF">RBSH_05140</name>
</gene>